<dbReference type="SUPFAM" id="SSF50249">
    <property type="entry name" value="Nucleic acid-binding proteins"/>
    <property type="match status" value="1"/>
</dbReference>
<dbReference type="Proteomes" id="UP000198397">
    <property type="component" value="Unassembled WGS sequence"/>
</dbReference>
<dbReference type="Pfam" id="PF01796">
    <property type="entry name" value="OB_ChsH2_C"/>
    <property type="match status" value="1"/>
</dbReference>
<evidence type="ECO:0000313" key="3">
    <source>
        <dbReference type="Proteomes" id="UP000198397"/>
    </source>
</evidence>
<proteinExistence type="predicted"/>
<evidence type="ECO:0000259" key="1">
    <source>
        <dbReference type="Pfam" id="PF01796"/>
    </source>
</evidence>
<keyword evidence="3" id="KW-1185">Reference proteome</keyword>
<accession>A0A238VDD8</accession>
<feature type="domain" description="ChsH2 C-terminal OB-fold" evidence="1">
    <location>
        <begin position="58"/>
        <end position="119"/>
    </location>
</feature>
<dbReference type="AlphaFoldDB" id="A0A238VDD8"/>
<dbReference type="InterPro" id="IPR052513">
    <property type="entry name" value="Thioester_dehydratase-like"/>
</dbReference>
<dbReference type="EMBL" id="FZNQ01000002">
    <property type="protein sequence ID" value="SNR31549.1"/>
    <property type="molecule type" value="Genomic_DNA"/>
</dbReference>
<organism evidence="2 3">
    <name type="scientific">Halorubrum vacuolatum</name>
    <name type="common">Natronobacterium vacuolatum</name>
    <dbReference type="NCBI Taxonomy" id="63740"/>
    <lineage>
        <taxon>Archaea</taxon>
        <taxon>Methanobacteriati</taxon>
        <taxon>Methanobacteriota</taxon>
        <taxon>Stenosarchaea group</taxon>
        <taxon>Halobacteria</taxon>
        <taxon>Halobacteriales</taxon>
        <taxon>Haloferacaceae</taxon>
        <taxon>Halorubrum</taxon>
    </lineage>
</organism>
<dbReference type="OrthoDB" id="9573at2157"/>
<sequence length="137" mass="14619">MSGSNAEGADEATRTGFDAWIDALDAGEGYYLESPCGHGSLPPRRVCPECGSTDLTERPLPETGTVETFTVVSVPTPTFAEDAPYVTAIASFGPIRLTGVLRGVEPDDDVIDLGLDVTVGVERRETDDERMVVFRPA</sequence>
<name>A0A238VDD8_HALVU</name>
<gene>
    <name evidence="2" type="ORF">SAMN06264855_102195</name>
</gene>
<dbReference type="InterPro" id="IPR002878">
    <property type="entry name" value="ChsH2_C"/>
</dbReference>
<dbReference type="InterPro" id="IPR012340">
    <property type="entry name" value="NA-bd_OB-fold"/>
</dbReference>
<dbReference type="PANTHER" id="PTHR34075:SF5">
    <property type="entry name" value="BLR3430 PROTEIN"/>
    <property type="match status" value="1"/>
</dbReference>
<protein>
    <recommendedName>
        <fullName evidence="1">ChsH2 C-terminal OB-fold domain-containing protein</fullName>
    </recommendedName>
</protein>
<evidence type="ECO:0000313" key="2">
    <source>
        <dbReference type="EMBL" id="SNR31549.1"/>
    </source>
</evidence>
<dbReference type="PANTHER" id="PTHR34075">
    <property type="entry name" value="BLR3430 PROTEIN"/>
    <property type="match status" value="1"/>
</dbReference>
<reference evidence="2 3" key="1">
    <citation type="submission" date="2017-06" db="EMBL/GenBank/DDBJ databases">
        <authorList>
            <person name="Kim H.J."/>
            <person name="Triplett B.A."/>
        </authorList>
    </citation>
    <scope>NUCLEOTIDE SEQUENCE [LARGE SCALE GENOMIC DNA]</scope>
    <source>
        <strain evidence="2 3">DSM 8800</strain>
    </source>
</reference>
<dbReference type="RefSeq" id="WP_089383649.1">
    <property type="nucleotide sequence ID" value="NZ_FZNQ01000002.1"/>
</dbReference>